<dbReference type="EMBL" id="QOCS01000014">
    <property type="protein sequence ID" value="RHW46001.1"/>
    <property type="molecule type" value="Genomic_DNA"/>
</dbReference>
<feature type="domain" description="HTH cro/C1-type" evidence="3">
    <location>
        <begin position="6"/>
        <end position="59"/>
    </location>
</feature>
<reference evidence="4 5" key="1">
    <citation type="submission" date="2018-07" db="EMBL/GenBank/DDBJ databases">
        <title>Genome sequences of six Lactobacillus spp. isolated from bumble bee guts.</title>
        <authorList>
            <person name="Motta E.V.S."/>
            <person name="Moran N.A."/>
        </authorList>
    </citation>
    <scope>NUCLEOTIDE SEQUENCE [LARGE SCALE GENOMIC DNA]</scope>
    <source>
        <strain evidence="4 5">LV-8.1</strain>
    </source>
</reference>
<dbReference type="SUPFAM" id="SSF47413">
    <property type="entry name" value="lambda repressor-like DNA-binding domains"/>
    <property type="match status" value="1"/>
</dbReference>
<keyword evidence="2" id="KW-0812">Transmembrane</keyword>
<name>A0A3R6W615_9LACO</name>
<dbReference type="RefSeq" id="WP_118910860.1">
    <property type="nucleotide sequence ID" value="NZ_QOCS01000014.1"/>
</dbReference>
<evidence type="ECO:0000259" key="3">
    <source>
        <dbReference type="PROSITE" id="PS50943"/>
    </source>
</evidence>
<dbReference type="SMART" id="SM00530">
    <property type="entry name" value="HTH_XRE"/>
    <property type="match status" value="1"/>
</dbReference>
<dbReference type="GO" id="GO:0003677">
    <property type="term" value="F:DNA binding"/>
    <property type="evidence" value="ECO:0007669"/>
    <property type="project" value="UniProtKB-KW"/>
</dbReference>
<evidence type="ECO:0000313" key="5">
    <source>
        <dbReference type="Proteomes" id="UP000284822"/>
    </source>
</evidence>
<evidence type="ECO:0000256" key="1">
    <source>
        <dbReference type="ARBA" id="ARBA00023125"/>
    </source>
</evidence>
<dbReference type="CDD" id="cd00093">
    <property type="entry name" value="HTH_XRE"/>
    <property type="match status" value="1"/>
</dbReference>
<dbReference type="Pfam" id="PF01381">
    <property type="entry name" value="HTH_3"/>
    <property type="match status" value="1"/>
</dbReference>
<accession>A0A3R6W615</accession>
<dbReference type="InterPro" id="IPR001387">
    <property type="entry name" value="Cro/C1-type_HTH"/>
</dbReference>
<organism evidence="4 5">
    <name type="scientific">Bombilactobacillus bombi</name>
    <dbReference type="NCBI Taxonomy" id="1303590"/>
    <lineage>
        <taxon>Bacteria</taxon>
        <taxon>Bacillati</taxon>
        <taxon>Bacillota</taxon>
        <taxon>Bacilli</taxon>
        <taxon>Lactobacillales</taxon>
        <taxon>Lactobacillaceae</taxon>
        <taxon>Bombilactobacillus</taxon>
    </lineage>
</organism>
<evidence type="ECO:0000256" key="2">
    <source>
        <dbReference type="SAM" id="Phobius"/>
    </source>
</evidence>
<gene>
    <name evidence="4" type="ORF">DS832_06500</name>
</gene>
<dbReference type="PANTHER" id="PTHR46558:SF4">
    <property type="entry name" value="DNA-BIDING PHAGE PROTEIN"/>
    <property type="match status" value="1"/>
</dbReference>
<feature type="transmembrane region" description="Helical" evidence="2">
    <location>
        <begin position="119"/>
        <end position="140"/>
    </location>
</feature>
<dbReference type="Gene3D" id="1.10.260.40">
    <property type="entry name" value="lambda repressor-like DNA-binding domains"/>
    <property type="match status" value="1"/>
</dbReference>
<dbReference type="PROSITE" id="PS50943">
    <property type="entry name" value="HTH_CROC1"/>
    <property type="match status" value="1"/>
</dbReference>
<dbReference type="PANTHER" id="PTHR46558">
    <property type="entry name" value="TRACRIPTIONAL REGULATORY PROTEIN-RELATED-RELATED"/>
    <property type="match status" value="1"/>
</dbReference>
<protein>
    <recommendedName>
        <fullName evidence="3">HTH cro/C1-type domain-containing protein</fullName>
    </recommendedName>
</protein>
<proteinExistence type="predicted"/>
<keyword evidence="2" id="KW-1133">Transmembrane helix</keyword>
<evidence type="ECO:0000313" key="4">
    <source>
        <dbReference type="EMBL" id="RHW46001.1"/>
    </source>
</evidence>
<dbReference type="InterPro" id="IPR010982">
    <property type="entry name" value="Lambda_DNA-bd_dom_sf"/>
</dbReference>
<dbReference type="Proteomes" id="UP000284822">
    <property type="component" value="Unassembled WGS sequence"/>
</dbReference>
<sequence length="169" mass="19418">MNKTLIPELRRKKGWTQEYLADKCGLSVRTIQRLESGEDVSTETLRLVAEALAVKVGDLFESIQDRTKEDDVEQINKEQVLQLKQRNAKRRLIKTIAIWIFISGMIVIGYAISSFPNNNLLQIIAIPIWLIAWPVGFAILKALDTIWLTNKLDKKYPITRGLDGYHIRK</sequence>
<feature type="transmembrane region" description="Helical" evidence="2">
    <location>
        <begin position="92"/>
        <end position="113"/>
    </location>
</feature>
<comment type="caution">
    <text evidence="4">The sequence shown here is derived from an EMBL/GenBank/DDBJ whole genome shotgun (WGS) entry which is preliminary data.</text>
</comment>
<dbReference type="AlphaFoldDB" id="A0A3R6W615"/>
<keyword evidence="2" id="KW-0472">Membrane</keyword>
<keyword evidence="1" id="KW-0238">DNA-binding</keyword>